<keyword evidence="6" id="KW-0969">Cilium</keyword>
<feature type="domain" description="Flagellar hook protein FlgE/F/G-like D1" evidence="5">
    <location>
        <begin position="89"/>
        <end position="146"/>
    </location>
</feature>
<accession>A0A7X3MCS8</accession>
<protein>
    <submittedName>
        <fullName evidence="6">Flagellar hook-basal body complex protein</fullName>
    </submittedName>
</protein>
<dbReference type="PANTHER" id="PTHR30435:SF19">
    <property type="entry name" value="FLAGELLAR BASAL-BODY ROD PROTEIN FLGG"/>
    <property type="match status" value="1"/>
</dbReference>
<dbReference type="GO" id="GO:0009425">
    <property type="term" value="C:bacterial-type flagellum basal body"/>
    <property type="evidence" value="ECO:0007669"/>
    <property type="project" value="UniProtKB-SubCell"/>
</dbReference>
<dbReference type="RefSeq" id="WP_159748800.1">
    <property type="nucleotide sequence ID" value="NZ_WUQX01000001.1"/>
</dbReference>
<dbReference type="AlphaFoldDB" id="A0A7X3MCS8"/>
<evidence type="ECO:0000259" key="5">
    <source>
        <dbReference type="Pfam" id="PF22692"/>
    </source>
</evidence>
<feature type="domain" description="Flagellar basal-body/hook protein C-terminal" evidence="4">
    <location>
        <begin position="192"/>
        <end position="234"/>
    </location>
</feature>
<proteinExistence type="inferred from homology"/>
<dbReference type="InterPro" id="IPR053967">
    <property type="entry name" value="LlgE_F_G-like_D1"/>
</dbReference>
<feature type="domain" description="Flagellar basal body rod protein N-terminal" evidence="3">
    <location>
        <begin position="5"/>
        <end position="35"/>
    </location>
</feature>
<dbReference type="Pfam" id="PF00460">
    <property type="entry name" value="Flg_bb_rod"/>
    <property type="match status" value="1"/>
</dbReference>
<dbReference type="InterPro" id="IPR001444">
    <property type="entry name" value="Flag_bb_rod_N"/>
</dbReference>
<evidence type="ECO:0000256" key="1">
    <source>
        <dbReference type="ARBA" id="ARBA00009677"/>
    </source>
</evidence>
<dbReference type="PANTHER" id="PTHR30435">
    <property type="entry name" value="FLAGELLAR PROTEIN"/>
    <property type="match status" value="1"/>
</dbReference>
<reference evidence="6 7" key="1">
    <citation type="submission" date="2019-12" db="EMBL/GenBank/DDBJ databases">
        <title>Sporaefaciens musculi gen. nov., sp. nov., a novel bacterium isolated from the caecum of an obese mouse.</title>
        <authorList>
            <person name="Rasmussen T.S."/>
            <person name="Streidl T."/>
            <person name="Hitch T.C.A."/>
            <person name="Wortmann E."/>
            <person name="Deptula P."/>
            <person name="Hansen M."/>
            <person name="Nielsen D.S."/>
            <person name="Clavel T."/>
            <person name="Vogensen F.K."/>
        </authorList>
    </citation>
    <scope>NUCLEOTIDE SEQUENCE [LARGE SCALE GENOMIC DNA]</scope>
    <source>
        <strain evidence="6 7">WCA-9-b2</strain>
    </source>
</reference>
<dbReference type="SUPFAM" id="SSF117143">
    <property type="entry name" value="Flagellar hook protein flgE"/>
    <property type="match status" value="1"/>
</dbReference>
<dbReference type="Pfam" id="PF06429">
    <property type="entry name" value="Flg_bbr_C"/>
    <property type="match status" value="1"/>
</dbReference>
<dbReference type="InterPro" id="IPR010930">
    <property type="entry name" value="Flg_bb/hook_C_dom"/>
</dbReference>
<comment type="caution">
    <text evidence="6">The sequence shown here is derived from an EMBL/GenBank/DDBJ whole genome shotgun (WGS) entry which is preliminary data.</text>
</comment>
<evidence type="ECO:0000259" key="3">
    <source>
        <dbReference type="Pfam" id="PF00460"/>
    </source>
</evidence>
<keyword evidence="6" id="KW-0282">Flagellum</keyword>
<dbReference type="Proteomes" id="UP000460412">
    <property type="component" value="Unassembled WGS sequence"/>
</dbReference>
<dbReference type="NCBIfam" id="TIGR03506">
    <property type="entry name" value="FlgEFG_subfam"/>
    <property type="match status" value="1"/>
</dbReference>
<comment type="subcellular location">
    <subcellularLocation>
        <location evidence="2">Bacterial flagellum basal body</location>
    </subcellularLocation>
</comment>
<evidence type="ECO:0000313" key="6">
    <source>
        <dbReference type="EMBL" id="MXP73892.1"/>
    </source>
</evidence>
<dbReference type="InterPro" id="IPR020013">
    <property type="entry name" value="Flagellar_FlgE/F/G"/>
</dbReference>
<comment type="similarity">
    <text evidence="1 2">Belongs to the flagella basal body rod proteins family.</text>
</comment>
<dbReference type="Pfam" id="PF22692">
    <property type="entry name" value="LlgE_F_G_D1"/>
    <property type="match status" value="1"/>
</dbReference>
<keyword evidence="7" id="KW-1185">Reference proteome</keyword>
<dbReference type="InterPro" id="IPR037925">
    <property type="entry name" value="FlgE/F/G-like"/>
</dbReference>
<sequence length="236" mass="26124">MYTSFYTAARGAMEEQRKLDVVANNLANVNNYGYKAKTPVFSDLMYYNLNNYNGDDTPMKAGTGILVEQTKTDFSPKGLVTTQGDFDYAIVDSGFFMMRSPITNEITYTRNGHFSMSKRGDEFYLVNDKGNFVLDQNSNPIQIIDGELSGQIGVYGFNIMDGMLSVGDNEYVPSVKNGQPFLMPGAKVVDHALEMSGASVSDDFTRIIEAQRAYSYALKMVQTSDEIVGTVNTLRG</sequence>
<keyword evidence="6" id="KW-0966">Cell projection</keyword>
<dbReference type="EMBL" id="WUQX01000001">
    <property type="protein sequence ID" value="MXP73892.1"/>
    <property type="molecule type" value="Genomic_DNA"/>
</dbReference>
<keyword evidence="2" id="KW-0975">Bacterial flagellum</keyword>
<dbReference type="GO" id="GO:0071978">
    <property type="term" value="P:bacterial-type flagellum-dependent swarming motility"/>
    <property type="evidence" value="ECO:0007669"/>
    <property type="project" value="TreeGrafter"/>
</dbReference>
<gene>
    <name evidence="6" type="ORF">GN277_00020</name>
</gene>
<organism evidence="6 7">
    <name type="scientific">Sporofaciens musculi</name>
    <dbReference type="NCBI Taxonomy" id="2681861"/>
    <lineage>
        <taxon>Bacteria</taxon>
        <taxon>Bacillati</taxon>
        <taxon>Bacillota</taxon>
        <taxon>Clostridia</taxon>
        <taxon>Lachnospirales</taxon>
        <taxon>Lachnospiraceae</taxon>
        <taxon>Sporofaciens</taxon>
    </lineage>
</organism>
<evidence type="ECO:0000313" key="7">
    <source>
        <dbReference type="Proteomes" id="UP000460412"/>
    </source>
</evidence>
<name>A0A7X3MCS8_9FIRM</name>
<evidence type="ECO:0000256" key="2">
    <source>
        <dbReference type="RuleBase" id="RU362116"/>
    </source>
</evidence>
<evidence type="ECO:0000259" key="4">
    <source>
        <dbReference type="Pfam" id="PF06429"/>
    </source>
</evidence>